<keyword evidence="3" id="KW-1185">Reference proteome</keyword>
<evidence type="ECO:0000256" key="1">
    <source>
        <dbReference type="SAM" id="MobiDB-lite"/>
    </source>
</evidence>
<name>A0A370T8M4_9HELO</name>
<dbReference type="RefSeq" id="XP_031864533.1">
    <property type="nucleotide sequence ID" value="XM_032019321.1"/>
</dbReference>
<feature type="region of interest" description="Disordered" evidence="1">
    <location>
        <begin position="1"/>
        <end position="165"/>
    </location>
</feature>
<feature type="compositionally biased region" description="Basic and acidic residues" evidence="1">
    <location>
        <begin position="134"/>
        <end position="148"/>
    </location>
</feature>
<protein>
    <submittedName>
        <fullName evidence="2">Uncharacterized protein</fullName>
    </submittedName>
</protein>
<comment type="caution">
    <text evidence="2">The sequence shown here is derived from an EMBL/GenBank/DDBJ whole genome shotgun (WGS) entry which is preliminary data.</text>
</comment>
<dbReference type="GeneID" id="43603547"/>
<dbReference type="AlphaFoldDB" id="A0A370T8M4"/>
<proteinExistence type="predicted"/>
<evidence type="ECO:0000313" key="2">
    <source>
        <dbReference type="EMBL" id="RDL29718.1"/>
    </source>
</evidence>
<feature type="compositionally biased region" description="Basic and acidic residues" evidence="1">
    <location>
        <begin position="224"/>
        <end position="235"/>
    </location>
</feature>
<feature type="compositionally biased region" description="Polar residues" evidence="1">
    <location>
        <begin position="1"/>
        <end position="22"/>
    </location>
</feature>
<accession>A0A370T8M4</accession>
<dbReference type="EMBL" id="NPIC01000019">
    <property type="protein sequence ID" value="RDL29718.1"/>
    <property type="molecule type" value="Genomic_DNA"/>
</dbReference>
<gene>
    <name evidence="2" type="ORF">BP5553_10698</name>
</gene>
<organism evidence="2 3">
    <name type="scientific">Venustampulla echinocandica</name>
    <dbReference type="NCBI Taxonomy" id="2656787"/>
    <lineage>
        <taxon>Eukaryota</taxon>
        <taxon>Fungi</taxon>
        <taxon>Dikarya</taxon>
        <taxon>Ascomycota</taxon>
        <taxon>Pezizomycotina</taxon>
        <taxon>Leotiomycetes</taxon>
        <taxon>Helotiales</taxon>
        <taxon>Pleuroascaceae</taxon>
        <taxon>Venustampulla</taxon>
    </lineage>
</organism>
<dbReference type="Proteomes" id="UP000254866">
    <property type="component" value="Unassembled WGS sequence"/>
</dbReference>
<reference evidence="2 3" key="1">
    <citation type="journal article" date="2018" name="IMA Fungus">
        <title>IMA Genome-F 9: Draft genome sequence of Annulohypoxylon stygium, Aspergillus mulundensis, Berkeleyomyces basicola (syn. Thielaviopsis basicola), Ceratocystis smalleyi, two Cercospora beticola strains, Coleophoma cylindrospora, Fusarium fracticaudum, Phialophora cf. hyalina, and Morchella septimelata.</title>
        <authorList>
            <person name="Wingfield B.D."/>
            <person name="Bills G.F."/>
            <person name="Dong Y."/>
            <person name="Huang W."/>
            <person name="Nel W.J."/>
            <person name="Swalarsk-Parry B.S."/>
            <person name="Vaghefi N."/>
            <person name="Wilken P.M."/>
            <person name="An Z."/>
            <person name="de Beer Z.W."/>
            <person name="De Vos L."/>
            <person name="Chen L."/>
            <person name="Duong T.A."/>
            <person name="Gao Y."/>
            <person name="Hammerbacher A."/>
            <person name="Kikkert J.R."/>
            <person name="Li Y."/>
            <person name="Li H."/>
            <person name="Li K."/>
            <person name="Li Q."/>
            <person name="Liu X."/>
            <person name="Ma X."/>
            <person name="Naidoo K."/>
            <person name="Pethybridge S.J."/>
            <person name="Sun J."/>
            <person name="Steenkamp E.T."/>
            <person name="van der Nest M.A."/>
            <person name="van Wyk S."/>
            <person name="Wingfield M.J."/>
            <person name="Xiong C."/>
            <person name="Yue Q."/>
            <person name="Zhang X."/>
        </authorList>
    </citation>
    <scope>NUCLEOTIDE SEQUENCE [LARGE SCALE GENOMIC DNA]</scope>
    <source>
        <strain evidence="2 3">BP 5553</strain>
    </source>
</reference>
<sequence length="235" mass="25574">MDRGNQPTMFTPGHNINATLPSIKSRPHGEYKTQLAASPEDIPEEPTHYSSGYSINEPSHSSSDRSTAGPKGGPQDISKDGSAHSGAPLMTDNTQLTERDERRPSSSNVGNKGHRPYNWGKAARGCWKSMKAKFPLDKSKKNAPEDKGQNAPPLPPRPATQLANNANSFWSVELIVATSHTTVPPPRKRTPTIPLSSNPVPPDFEPPRRIASSPQPLRGNRSGVDTRDWAKHPSE</sequence>
<feature type="compositionally biased region" description="Polar residues" evidence="1">
    <location>
        <begin position="48"/>
        <end position="66"/>
    </location>
</feature>
<evidence type="ECO:0000313" key="3">
    <source>
        <dbReference type="Proteomes" id="UP000254866"/>
    </source>
</evidence>
<feature type="region of interest" description="Disordered" evidence="1">
    <location>
        <begin position="179"/>
        <end position="235"/>
    </location>
</feature>